<sequence length="290" mass="32710">MSSSRHSQGVRREVLRPRYEDQDFLLYRDQGTKGNFSQSKTLGVDDSPYSSPVHRERKYRPSYVLSRSSSRSQRDDLAPYSETAAHIPGYSQDLSLVNTKSSKGRKYRSSDESVQARKTRAETPSFPRPITLESMDSTRLPSPHTPREKTVRFSDMVYLDDGSPDRYPGNRRHHRDALRGQAEDDLAGTLGNGDGTGEFDPCEGYIKILPKSSRAGERQRSYVPAAPVIPRLPTPDFDLKSHHEINLAKYDFCPCCTPGYGDEEDGAHWKKGKAKMDKQGMPIPFKRPVG</sequence>
<evidence type="ECO:0000313" key="1">
    <source>
        <dbReference type="EMBL" id="KAJ8126975.1"/>
    </source>
</evidence>
<organism evidence="1 2">
    <name type="scientific">Lasiodiplodia mahajangana</name>
    <dbReference type="NCBI Taxonomy" id="1108764"/>
    <lineage>
        <taxon>Eukaryota</taxon>
        <taxon>Fungi</taxon>
        <taxon>Dikarya</taxon>
        <taxon>Ascomycota</taxon>
        <taxon>Pezizomycotina</taxon>
        <taxon>Dothideomycetes</taxon>
        <taxon>Dothideomycetes incertae sedis</taxon>
        <taxon>Botryosphaeriales</taxon>
        <taxon>Botryosphaeriaceae</taxon>
        <taxon>Lasiodiplodia</taxon>
    </lineage>
</organism>
<dbReference type="EMBL" id="JAPUUL010001615">
    <property type="protein sequence ID" value="KAJ8126975.1"/>
    <property type="molecule type" value="Genomic_DNA"/>
</dbReference>
<evidence type="ECO:0000313" key="2">
    <source>
        <dbReference type="Proteomes" id="UP001153332"/>
    </source>
</evidence>
<keyword evidence="2" id="KW-1185">Reference proteome</keyword>
<gene>
    <name evidence="1" type="ORF">O1611_g6663</name>
</gene>
<comment type="caution">
    <text evidence="1">The sequence shown here is derived from an EMBL/GenBank/DDBJ whole genome shotgun (WGS) entry which is preliminary data.</text>
</comment>
<accession>A0ACC2JHP6</accession>
<dbReference type="Proteomes" id="UP001153332">
    <property type="component" value="Unassembled WGS sequence"/>
</dbReference>
<reference evidence="1" key="1">
    <citation type="submission" date="2022-12" db="EMBL/GenBank/DDBJ databases">
        <title>Genome Sequence of Lasiodiplodia mahajangana.</title>
        <authorList>
            <person name="Buettner E."/>
        </authorList>
    </citation>
    <scope>NUCLEOTIDE SEQUENCE</scope>
    <source>
        <strain evidence="1">VT137</strain>
    </source>
</reference>
<proteinExistence type="predicted"/>
<name>A0ACC2JHP6_9PEZI</name>
<protein>
    <submittedName>
        <fullName evidence="1">Uncharacterized protein</fullName>
    </submittedName>
</protein>